<evidence type="ECO:0000313" key="3">
    <source>
        <dbReference type="EMBL" id="WVW81769.1"/>
    </source>
</evidence>
<dbReference type="Proteomes" id="UP000092730">
    <property type="component" value="Chromosome 2"/>
</dbReference>
<feature type="region of interest" description="Disordered" evidence="1">
    <location>
        <begin position="56"/>
        <end position="92"/>
    </location>
</feature>
<dbReference type="RefSeq" id="XP_065725808.1">
    <property type="nucleotide sequence ID" value="XM_065869736.1"/>
</dbReference>
<reference evidence="3" key="1">
    <citation type="submission" date="2013-07" db="EMBL/GenBank/DDBJ databases">
        <authorList>
            <consortium name="The Broad Institute Genome Sequencing Platform"/>
            <person name="Cuomo C."/>
            <person name="Litvintseva A."/>
            <person name="Chen Y."/>
            <person name="Heitman J."/>
            <person name="Sun S."/>
            <person name="Springer D."/>
            <person name="Dromer F."/>
            <person name="Young S.K."/>
            <person name="Zeng Q."/>
            <person name="Gargeya S."/>
            <person name="Fitzgerald M."/>
            <person name="Abouelleil A."/>
            <person name="Alvarado L."/>
            <person name="Berlin A.M."/>
            <person name="Chapman S.B."/>
            <person name="Dewar J."/>
            <person name="Goldberg J."/>
            <person name="Griggs A."/>
            <person name="Gujja S."/>
            <person name="Hansen M."/>
            <person name="Howarth C."/>
            <person name="Imamovic A."/>
            <person name="Larimer J."/>
            <person name="McCowan C."/>
            <person name="Murphy C."/>
            <person name="Pearson M."/>
            <person name="Priest M."/>
            <person name="Roberts A."/>
            <person name="Saif S."/>
            <person name="Shea T."/>
            <person name="Sykes S."/>
            <person name="Wortman J."/>
            <person name="Nusbaum C."/>
            <person name="Birren B."/>
        </authorList>
    </citation>
    <scope>NUCLEOTIDE SEQUENCE</scope>
    <source>
        <strain evidence="3">CBS 10118</strain>
    </source>
</reference>
<proteinExistence type="predicted"/>
<protein>
    <recommendedName>
        <fullName evidence="2">DDH domain-containing protein</fullName>
    </recommendedName>
</protein>
<reference evidence="3" key="2">
    <citation type="submission" date="2024-02" db="EMBL/GenBank/DDBJ databases">
        <title>Comparative genomics of Cryptococcus and Kwoniella reveals pathogenesis evolution and contrasting modes of karyotype evolution via chromosome fusion or intercentromeric recombination.</title>
        <authorList>
            <person name="Coelho M.A."/>
            <person name="David-Palma M."/>
            <person name="Shea T."/>
            <person name="Bowers K."/>
            <person name="McGinley-Smith S."/>
            <person name="Mohammad A.W."/>
            <person name="Gnirke A."/>
            <person name="Yurkov A.M."/>
            <person name="Nowrousian M."/>
            <person name="Sun S."/>
            <person name="Cuomo C.A."/>
            <person name="Heitman J."/>
        </authorList>
    </citation>
    <scope>NUCLEOTIDE SEQUENCE</scope>
    <source>
        <strain evidence="3">CBS 10118</strain>
    </source>
</reference>
<dbReference type="Gene3D" id="3.90.1640.30">
    <property type="match status" value="1"/>
</dbReference>
<dbReference type="InterPro" id="IPR001667">
    <property type="entry name" value="DDH_dom"/>
</dbReference>
<dbReference type="EMBL" id="CP144542">
    <property type="protein sequence ID" value="WVW81769.1"/>
    <property type="molecule type" value="Genomic_DNA"/>
</dbReference>
<name>A0AAJ8K5Z2_9TREE</name>
<sequence length="515" mass="56517">MLQYLSSVVPPQPARITHYRQTSIILPTRFTSFRPAPINRSIISIIVMKRSASSEASSPFKRRRRSSTTSLKEVSTPSHAAREYGPQWNDWPAPAPAMEEARGFIRDIVENKRSVLIVPDKDADGLSAGTLLYRTLIHMKHPPSLISVHHLTKGNNIHSDYERNLMDSSGAEKVVVLDQGSRPGRSLVPPLQDQKGKRVLIVDHHMSDEWPEGSQVLTACRSSPIATAALLTYLLLRDLHVKVHEEEAWRAVVGVIGDLGTTVPKWGIAPWPSELGAVFKRLGSKAFSEAVSGVNAPRRTAEYNVPKAWDIMLNARSPSDLASNAFLKLCKLDVADETTKWARTPPRFSKDGRVAVCTVHTGFQIHPVIATRWSGTLGRKSSKLLMVMCANTGFHTDGRVSFSCRIASNLRSLPEGQQPNLIALLNEYADGIPGFKERVGGDYARGHKEATGGIIPKAEYDLLLEEMGVPQPGSTIKSETGVSVSSPSPKKLKVIDPKQAGGGLDKFFKVKPKVE</sequence>
<dbReference type="PANTHER" id="PTHR30255">
    <property type="entry name" value="SINGLE-STRANDED-DNA-SPECIFIC EXONUCLEASE RECJ"/>
    <property type="match status" value="1"/>
</dbReference>
<dbReference type="PANTHER" id="PTHR30255:SF2">
    <property type="entry name" value="SINGLE-STRANDED-DNA-SPECIFIC EXONUCLEASE RECJ"/>
    <property type="match status" value="1"/>
</dbReference>
<accession>A0AAJ8K5Z2</accession>
<dbReference type="Pfam" id="PF01368">
    <property type="entry name" value="DHH"/>
    <property type="match status" value="1"/>
</dbReference>
<feature type="region of interest" description="Disordered" evidence="1">
    <location>
        <begin position="472"/>
        <end position="504"/>
    </location>
</feature>
<dbReference type="AlphaFoldDB" id="A0AAJ8K5Z2"/>
<evidence type="ECO:0000259" key="2">
    <source>
        <dbReference type="Pfam" id="PF01368"/>
    </source>
</evidence>
<keyword evidence="4" id="KW-1185">Reference proteome</keyword>
<feature type="domain" description="DDH" evidence="2">
    <location>
        <begin position="115"/>
        <end position="237"/>
    </location>
</feature>
<dbReference type="SUPFAM" id="SSF64182">
    <property type="entry name" value="DHH phosphoesterases"/>
    <property type="match status" value="1"/>
</dbReference>
<evidence type="ECO:0000313" key="4">
    <source>
        <dbReference type="Proteomes" id="UP000092730"/>
    </source>
</evidence>
<gene>
    <name evidence="3" type="ORF">I302_103766</name>
</gene>
<dbReference type="InterPro" id="IPR051673">
    <property type="entry name" value="SSDNA_exonuclease_RecJ"/>
</dbReference>
<dbReference type="KEGG" id="kbi:30206869"/>
<feature type="compositionally biased region" description="Polar residues" evidence="1">
    <location>
        <begin position="472"/>
        <end position="481"/>
    </location>
</feature>
<dbReference type="InterPro" id="IPR038763">
    <property type="entry name" value="DHH_sf"/>
</dbReference>
<dbReference type="GO" id="GO:0004527">
    <property type="term" value="F:exonuclease activity"/>
    <property type="evidence" value="ECO:0007669"/>
    <property type="project" value="UniProtKB-KW"/>
</dbReference>
<organism evidence="3 4">
    <name type="scientific">Kwoniella bestiolae CBS 10118</name>
    <dbReference type="NCBI Taxonomy" id="1296100"/>
    <lineage>
        <taxon>Eukaryota</taxon>
        <taxon>Fungi</taxon>
        <taxon>Dikarya</taxon>
        <taxon>Basidiomycota</taxon>
        <taxon>Agaricomycotina</taxon>
        <taxon>Tremellomycetes</taxon>
        <taxon>Tremellales</taxon>
        <taxon>Cryptococcaceae</taxon>
        <taxon>Kwoniella</taxon>
    </lineage>
</organism>
<evidence type="ECO:0000256" key="1">
    <source>
        <dbReference type="SAM" id="MobiDB-lite"/>
    </source>
</evidence>
<dbReference type="GeneID" id="30206869"/>